<dbReference type="NCBIfam" id="TIGR00095">
    <property type="entry name" value="16S rRNA (guanine(966)-N(2))-methyltransferase RsmD"/>
    <property type="match status" value="1"/>
</dbReference>
<organism evidence="3 4">
    <name type="scientific">Achromobacter marplatensis</name>
    <dbReference type="NCBI Taxonomy" id="470868"/>
    <lineage>
        <taxon>Bacteria</taxon>
        <taxon>Pseudomonadati</taxon>
        <taxon>Pseudomonadota</taxon>
        <taxon>Betaproteobacteria</taxon>
        <taxon>Burkholderiales</taxon>
        <taxon>Alcaligenaceae</taxon>
        <taxon>Achromobacter</taxon>
    </lineage>
</organism>
<comment type="caution">
    <text evidence="3">The sequence shown here is derived from an EMBL/GenBank/DDBJ whole genome shotgun (WGS) entry which is preliminary data.</text>
</comment>
<dbReference type="PANTHER" id="PTHR43542">
    <property type="entry name" value="METHYLTRANSFERASE"/>
    <property type="match status" value="1"/>
</dbReference>
<dbReference type="PROSITE" id="PS00092">
    <property type="entry name" value="N6_MTASE"/>
    <property type="match status" value="1"/>
</dbReference>
<reference evidence="3 4" key="1">
    <citation type="submission" date="2018-06" db="EMBL/GenBank/DDBJ databases">
        <title>Genomic Encyclopedia of Type Strains, Phase III (KMG-III): the genomes of soil and plant-associated and newly described type strains.</title>
        <authorList>
            <person name="Whitman W."/>
        </authorList>
    </citation>
    <scope>NUCLEOTIDE SEQUENCE [LARGE SCALE GENOMIC DNA]</scope>
    <source>
        <strain evidence="3 4">CECT 7342</strain>
    </source>
</reference>
<keyword evidence="4" id="KW-1185">Reference proteome</keyword>
<dbReference type="PANTHER" id="PTHR43542:SF1">
    <property type="entry name" value="METHYLTRANSFERASE"/>
    <property type="match status" value="1"/>
</dbReference>
<name>A0ABX9G9D7_9BURK</name>
<evidence type="ECO:0000256" key="2">
    <source>
        <dbReference type="ARBA" id="ARBA00022679"/>
    </source>
</evidence>
<dbReference type="SUPFAM" id="SSF53335">
    <property type="entry name" value="S-adenosyl-L-methionine-dependent methyltransferases"/>
    <property type="match status" value="1"/>
</dbReference>
<protein>
    <submittedName>
        <fullName evidence="3">16S rRNA (Guanine(966)-N(2))-methyltransferase RsmD</fullName>
    </submittedName>
</protein>
<dbReference type="Gene3D" id="3.40.50.150">
    <property type="entry name" value="Vaccinia Virus protein VP39"/>
    <property type="match status" value="1"/>
</dbReference>
<accession>A0ABX9G9D7</accession>
<sequence length="313" mass="31504">MGAGAGAGAAAGTTATGGGLIGAWTGAWTGASARAYGATVGVGVAAGGAAGAVGAGVGSKAGRETGAGAGATTSGVGAGAAGGGGITGAAAGCAGATTASTTSGGGAGWAGAAGGGVFFLKKRLNMGNKYIRIVGGQYRRTPIAVPDVETLRPTPDRVRETLFNWLNHLWAGEFADKQVLDLFAGSGALGFEAASRGVAHVQMVERDKTAASALRTLRDKLKADMIRIHVGDAMQVAERMDASRFDLILLDPPFGQGWLPRLWPILPGILAEHGLVYVEAETPIEAPEGFQILRQDKAGAVHYHLLEFAALRK</sequence>
<dbReference type="Pfam" id="PF03602">
    <property type="entry name" value="Cons_hypoth95"/>
    <property type="match status" value="1"/>
</dbReference>
<dbReference type="EMBL" id="QNRM01000005">
    <property type="protein sequence ID" value="RBP18935.1"/>
    <property type="molecule type" value="Genomic_DNA"/>
</dbReference>
<dbReference type="InterPro" id="IPR004398">
    <property type="entry name" value="RNA_MeTrfase_RsmD"/>
</dbReference>
<dbReference type="Proteomes" id="UP000252124">
    <property type="component" value="Unassembled WGS sequence"/>
</dbReference>
<dbReference type="InterPro" id="IPR002052">
    <property type="entry name" value="DNA_methylase_N6_adenine_CS"/>
</dbReference>
<keyword evidence="2" id="KW-0808">Transferase</keyword>
<gene>
    <name evidence="3" type="ORF">DFP87_10512</name>
</gene>
<evidence type="ECO:0000313" key="4">
    <source>
        <dbReference type="Proteomes" id="UP000252124"/>
    </source>
</evidence>
<keyword evidence="1" id="KW-0489">Methyltransferase</keyword>
<evidence type="ECO:0000313" key="3">
    <source>
        <dbReference type="EMBL" id="RBP18935.1"/>
    </source>
</evidence>
<evidence type="ECO:0000256" key="1">
    <source>
        <dbReference type="ARBA" id="ARBA00022603"/>
    </source>
</evidence>
<proteinExistence type="predicted"/>
<dbReference type="CDD" id="cd02440">
    <property type="entry name" value="AdoMet_MTases"/>
    <property type="match status" value="1"/>
</dbReference>
<dbReference type="InterPro" id="IPR029063">
    <property type="entry name" value="SAM-dependent_MTases_sf"/>
</dbReference>